<comment type="caution">
    <text evidence="1">The sequence shown here is derived from an EMBL/GenBank/DDBJ whole genome shotgun (WGS) entry which is preliminary data.</text>
</comment>
<dbReference type="EMBL" id="BARU01026486">
    <property type="protein sequence ID" value="GAH76236.1"/>
    <property type="molecule type" value="Genomic_DNA"/>
</dbReference>
<gene>
    <name evidence="1" type="ORF">S03H2_42534</name>
</gene>
<dbReference type="AlphaFoldDB" id="X1I1E6"/>
<dbReference type="InterPro" id="IPR019734">
    <property type="entry name" value="TPR_rpt"/>
</dbReference>
<feature type="non-terminal residue" evidence="1">
    <location>
        <position position="1"/>
    </location>
</feature>
<dbReference type="InterPro" id="IPR011990">
    <property type="entry name" value="TPR-like_helical_dom_sf"/>
</dbReference>
<dbReference type="SMART" id="SM00028">
    <property type="entry name" value="TPR"/>
    <property type="match status" value="1"/>
</dbReference>
<dbReference type="SUPFAM" id="SSF48452">
    <property type="entry name" value="TPR-like"/>
    <property type="match status" value="1"/>
</dbReference>
<name>X1I1E6_9ZZZZ</name>
<dbReference type="Pfam" id="PF00515">
    <property type="entry name" value="TPR_1"/>
    <property type="match status" value="1"/>
</dbReference>
<organism evidence="1">
    <name type="scientific">marine sediment metagenome</name>
    <dbReference type="NCBI Taxonomy" id="412755"/>
    <lineage>
        <taxon>unclassified sequences</taxon>
        <taxon>metagenomes</taxon>
        <taxon>ecological metagenomes</taxon>
    </lineage>
</organism>
<evidence type="ECO:0000313" key="1">
    <source>
        <dbReference type="EMBL" id="GAH76236.1"/>
    </source>
</evidence>
<protein>
    <submittedName>
        <fullName evidence="1">Uncharacterized protein</fullName>
    </submittedName>
</protein>
<accession>X1I1E6</accession>
<dbReference type="PROSITE" id="PS50005">
    <property type="entry name" value="TPR"/>
    <property type="match status" value="1"/>
</dbReference>
<sequence>NAIEQWSKILEIEPDFPNKYIVLNNLGIVYKKKEMPDKALGYFLQALQLAPEGDLLLEDIERELLNIYRNNFDND</sequence>
<proteinExistence type="predicted"/>
<dbReference type="Gene3D" id="1.25.40.10">
    <property type="entry name" value="Tetratricopeptide repeat domain"/>
    <property type="match status" value="1"/>
</dbReference>
<reference evidence="1" key="1">
    <citation type="journal article" date="2014" name="Front. Microbiol.">
        <title>High frequency of phylogenetically diverse reductive dehalogenase-homologous genes in deep subseafloor sedimentary metagenomes.</title>
        <authorList>
            <person name="Kawai M."/>
            <person name="Futagami T."/>
            <person name="Toyoda A."/>
            <person name="Takaki Y."/>
            <person name="Nishi S."/>
            <person name="Hori S."/>
            <person name="Arai W."/>
            <person name="Tsubouchi T."/>
            <person name="Morono Y."/>
            <person name="Uchiyama I."/>
            <person name="Ito T."/>
            <person name="Fujiyama A."/>
            <person name="Inagaki F."/>
            <person name="Takami H."/>
        </authorList>
    </citation>
    <scope>NUCLEOTIDE SEQUENCE</scope>
    <source>
        <strain evidence="1">Expedition CK06-06</strain>
    </source>
</reference>